<evidence type="ECO:0000313" key="1">
    <source>
        <dbReference type="EMBL" id="RRT57648.1"/>
    </source>
</evidence>
<dbReference type="AlphaFoldDB" id="A0A426Z0Z3"/>
<dbReference type="Proteomes" id="UP000287651">
    <property type="component" value="Unassembled WGS sequence"/>
</dbReference>
<comment type="caution">
    <text evidence="1">The sequence shown here is derived from an EMBL/GenBank/DDBJ whole genome shotgun (WGS) entry which is preliminary data.</text>
</comment>
<accession>A0A426Z0Z3</accession>
<sequence>MAVVLVPTAYALPPPPSLLLSTPSLRSPPPVPAIFGISMGWLPLTTSRWVVAARRISLLPPCQISSAEAVGKGDEDGVSRATLLWRAAKLPIYSVALVPLSVGSGFLGFDS</sequence>
<name>A0A426Z0Z3_ENSVE</name>
<dbReference type="EMBL" id="AMZH03009071">
    <property type="protein sequence ID" value="RRT57648.1"/>
    <property type="molecule type" value="Genomic_DNA"/>
</dbReference>
<reference evidence="1 2" key="1">
    <citation type="journal article" date="2014" name="Agronomy (Basel)">
        <title>A Draft Genome Sequence for Ensete ventricosum, the Drought-Tolerant Tree Against Hunger.</title>
        <authorList>
            <person name="Harrison J."/>
            <person name="Moore K.A."/>
            <person name="Paszkiewicz K."/>
            <person name="Jones T."/>
            <person name="Grant M."/>
            <person name="Ambacheew D."/>
            <person name="Muzemil S."/>
            <person name="Studholme D.J."/>
        </authorList>
    </citation>
    <scope>NUCLEOTIDE SEQUENCE [LARGE SCALE GENOMIC DNA]</scope>
</reference>
<protein>
    <submittedName>
        <fullName evidence="1">Uncharacterized protein</fullName>
    </submittedName>
</protein>
<proteinExistence type="predicted"/>
<gene>
    <name evidence="1" type="ORF">B296_00026946</name>
</gene>
<organism evidence="1 2">
    <name type="scientific">Ensete ventricosum</name>
    <name type="common">Abyssinian banana</name>
    <name type="synonym">Musa ensete</name>
    <dbReference type="NCBI Taxonomy" id="4639"/>
    <lineage>
        <taxon>Eukaryota</taxon>
        <taxon>Viridiplantae</taxon>
        <taxon>Streptophyta</taxon>
        <taxon>Embryophyta</taxon>
        <taxon>Tracheophyta</taxon>
        <taxon>Spermatophyta</taxon>
        <taxon>Magnoliopsida</taxon>
        <taxon>Liliopsida</taxon>
        <taxon>Zingiberales</taxon>
        <taxon>Musaceae</taxon>
        <taxon>Ensete</taxon>
    </lineage>
</organism>
<evidence type="ECO:0000313" key="2">
    <source>
        <dbReference type="Proteomes" id="UP000287651"/>
    </source>
</evidence>